<accession>A0AC34Q2C0</accession>
<dbReference type="Proteomes" id="UP000887576">
    <property type="component" value="Unplaced"/>
</dbReference>
<evidence type="ECO:0000313" key="1">
    <source>
        <dbReference type="Proteomes" id="UP000887576"/>
    </source>
</evidence>
<sequence>MGQQQSSFVVEVAAPRYGRFQSLPQKDPDDDSSQQWRITVNPTSEFAATEQLKGLINRLYHLQKLLTPSDARQIMAALQYLDTSHELWLSLLTVISNSTAFAANQVLLREFGVVNRIVELFLSKDQDWPKSCRIMLLQCLANMAVDVANVPVLKKTIPVIIRRLDSSVDLECVVALQALTNLSLNITPSQISTFQLAIPHCLNKLWVKGEVNLHALRLLVNLSCCPDLVPNILAAKSVTGLLSIFDTDKEDVLLKAITWLLCMSSAVEALSIHYDQIAPLNQDPFGNSNYTLYHSLYGLKGKAELENKMRELEKSKNVEIANKSQKLLEILRQIAPMRTSCASLNRLIN</sequence>
<protein>
    <submittedName>
        <fullName evidence="2">Armadillo repeat-containing domain-containing protein</fullName>
    </submittedName>
</protein>
<reference evidence="2" key="1">
    <citation type="submission" date="2022-11" db="UniProtKB">
        <authorList>
            <consortium name="WormBaseParasite"/>
        </authorList>
    </citation>
    <scope>IDENTIFICATION</scope>
</reference>
<proteinExistence type="predicted"/>
<dbReference type="WBParaSite" id="JU765_v2.g12106.t1">
    <property type="protein sequence ID" value="JU765_v2.g12106.t1"/>
    <property type="gene ID" value="JU765_v2.g12106"/>
</dbReference>
<evidence type="ECO:0000313" key="2">
    <source>
        <dbReference type="WBParaSite" id="JU765_v2.g12106.t1"/>
    </source>
</evidence>
<name>A0AC34Q2C0_9BILA</name>
<organism evidence="1 2">
    <name type="scientific">Panagrolaimus sp. JU765</name>
    <dbReference type="NCBI Taxonomy" id="591449"/>
    <lineage>
        <taxon>Eukaryota</taxon>
        <taxon>Metazoa</taxon>
        <taxon>Ecdysozoa</taxon>
        <taxon>Nematoda</taxon>
        <taxon>Chromadorea</taxon>
        <taxon>Rhabditida</taxon>
        <taxon>Tylenchina</taxon>
        <taxon>Panagrolaimomorpha</taxon>
        <taxon>Panagrolaimoidea</taxon>
        <taxon>Panagrolaimidae</taxon>
        <taxon>Panagrolaimus</taxon>
    </lineage>
</organism>